<name>A0A9D4NLM9_DREPO</name>
<proteinExistence type="predicted"/>
<reference evidence="1" key="2">
    <citation type="submission" date="2020-11" db="EMBL/GenBank/DDBJ databases">
        <authorList>
            <person name="McCartney M.A."/>
            <person name="Auch B."/>
            <person name="Kono T."/>
            <person name="Mallez S."/>
            <person name="Becker A."/>
            <person name="Gohl D.M."/>
            <person name="Silverstein K.A.T."/>
            <person name="Koren S."/>
            <person name="Bechman K.B."/>
            <person name="Herman A."/>
            <person name="Abrahante J.E."/>
            <person name="Garbe J."/>
        </authorList>
    </citation>
    <scope>NUCLEOTIDE SEQUENCE</scope>
    <source>
        <strain evidence="1">Duluth1</strain>
        <tissue evidence="1">Whole animal</tissue>
    </source>
</reference>
<evidence type="ECO:0000313" key="1">
    <source>
        <dbReference type="EMBL" id="KAH3897740.1"/>
    </source>
</evidence>
<dbReference type="AlphaFoldDB" id="A0A9D4NLM9"/>
<sequence>MEIFGGCGLCGRGAPGLGMGPCMVEIDRIVIVFKDNIHATNAEQTYFAIRCGKVKRVDAASGVEAAAVCGGKSHFAAILRICLPRRAEASSDPRYNAELMRIMK</sequence>
<evidence type="ECO:0000313" key="2">
    <source>
        <dbReference type="Proteomes" id="UP000828390"/>
    </source>
</evidence>
<gene>
    <name evidence="1" type="ORF">DPMN_021935</name>
</gene>
<keyword evidence="2" id="KW-1185">Reference proteome</keyword>
<organism evidence="1 2">
    <name type="scientific">Dreissena polymorpha</name>
    <name type="common">Zebra mussel</name>
    <name type="synonym">Mytilus polymorpha</name>
    <dbReference type="NCBI Taxonomy" id="45954"/>
    <lineage>
        <taxon>Eukaryota</taxon>
        <taxon>Metazoa</taxon>
        <taxon>Spiralia</taxon>
        <taxon>Lophotrochozoa</taxon>
        <taxon>Mollusca</taxon>
        <taxon>Bivalvia</taxon>
        <taxon>Autobranchia</taxon>
        <taxon>Heteroconchia</taxon>
        <taxon>Euheterodonta</taxon>
        <taxon>Imparidentia</taxon>
        <taxon>Neoheterodontei</taxon>
        <taxon>Myida</taxon>
        <taxon>Dreissenoidea</taxon>
        <taxon>Dreissenidae</taxon>
        <taxon>Dreissena</taxon>
    </lineage>
</organism>
<reference evidence="1" key="1">
    <citation type="journal article" date="2019" name="bioRxiv">
        <title>The Genome of the Zebra Mussel, Dreissena polymorpha: A Resource for Invasive Species Research.</title>
        <authorList>
            <person name="McCartney M.A."/>
            <person name="Auch B."/>
            <person name="Kono T."/>
            <person name="Mallez S."/>
            <person name="Zhang Y."/>
            <person name="Obille A."/>
            <person name="Becker A."/>
            <person name="Abrahante J.E."/>
            <person name="Garbe J."/>
            <person name="Badalamenti J.P."/>
            <person name="Herman A."/>
            <person name="Mangelson H."/>
            <person name="Liachko I."/>
            <person name="Sullivan S."/>
            <person name="Sone E.D."/>
            <person name="Koren S."/>
            <person name="Silverstein K.A.T."/>
            <person name="Beckman K.B."/>
            <person name="Gohl D.M."/>
        </authorList>
    </citation>
    <scope>NUCLEOTIDE SEQUENCE</scope>
    <source>
        <strain evidence="1">Duluth1</strain>
        <tissue evidence="1">Whole animal</tissue>
    </source>
</reference>
<dbReference type="EMBL" id="JAIWYP010000001">
    <property type="protein sequence ID" value="KAH3897740.1"/>
    <property type="molecule type" value="Genomic_DNA"/>
</dbReference>
<comment type="caution">
    <text evidence="1">The sequence shown here is derived from an EMBL/GenBank/DDBJ whole genome shotgun (WGS) entry which is preliminary data.</text>
</comment>
<protein>
    <submittedName>
        <fullName evidence="1">Uncharacterized protein</fullName>
    </submittedName>
</protein>
<dbReference type="Proteomes" id="UP000828390">
    <property type="component" value="Unassembled WGS sequence"/>
</dbReference>
<accession>A0A9D4NLM9</accession>